<sequence>MDVKIKYKTIGHTTKSVDDFFGHLADIPVTLSHFPKLKPLVELDSQRYRWEFERMGIGGIHHDLLFATEFSVDEGSGLIRFAALRGVGNATLSGLFTTTEDDKGTHCALEVEGVLKGFKVPRLLHVPAKPVIRKQFDAMVSQFVANVMTAYG</sequence>
<dbReference type="Gene3D" id="3.30.530.20">
    <property type="match status" value="1"/>
</dbReference>
<protein>
    <recommendedName>
        <fullName evidence="3">Polyketide cyclase / dehydrase and lipid transport</fullName>
    </recommendedName>
</protein>
<dbReference type="Proteomes" id="UP001557484">
    <property type="component" value="Unassembled WGS sequence"/>
</dbReference>
<keyword evidence="2" id="KW-1185">Reference proteome</keyword>
<reference evidence="1 2" key="1">
    <citation type="journal article" date="2011" name="Int. J. Syst. Evol. Microbiol.">
        <title>Zhongshania antarctica gen. nov., sp. nov. and Zhongshania guokunii sp. nov., gammaproteobacteria respectively isolated from coastal attached (fast) ice and surface seawater of the Antarctic.</title>
        <authorList>
            <person name="Li H.J."/>
            <person name="Zhang X.Y."/>
            <person name="Chen C.X."/>
            <person name="Zhang Y.J."/>
            <person name="Gao Z.M."/>
            <person name="Yu Y."/>
            <person name="Chen X.L."/>
            <person name="Chen B."/>
            <person name="Zhang Y.Z."/>
        </authorList>
    </citation>
    <scope>NUCLEOTIDE SEQUENCE [LARGE SCALE GENOMIC DNA]</scope>
    <source>
        <strain evidence="1 2">R06B22</strain>
    </source>
</reference>
<dbReference type="SUPFAM" id="SSF55961">
    <property type="entry name" value="Bet v1-like"/>
    <property type="match status" value="1"/>
</dbReference>
<accession>A0ABV3TYD3</accession>
<evidence type="ECO:0008006" key="3">
    <source>
        <dbReference type="Google" id="ProtNLM"/>
    </source>
</evidence>
<comment type="caution">
    <text evidence="1">The sequence shown here is derived from an EMBL/GenBank/DDBJ whole genome shotgun (WGS) entry which is preliminary data.</text>
</comment>
<dbReference type="EMBL" id="JBFRYB010000001">
    <property type="protein sequence ID" value="MEX1666619.1"/>
    <property type="molecule type" value="Genomic_DNA"/>
</dbReference>
<dbReference type="InterPro" id="IPR023393">
    <property type="entry name" value="START-like_dom_sf"/>
</dbReference>
<evidence type="ECO:0000313" key="2">
    <source>
        <dbReference type="Proteomes" id="UP001557484"/>
    </source>
</evidence>
<evidence type="ECO:0000313" key="1">
    <source>
        <dbReference type="EMBL" id="MEX1666619.1"/>
    </source>
</evidence>
<organism evidence="1 2">
    <name type="scientific">Zhongshania arctica</name>
    <dbReference type="NCBI Taxonomy" id="3238302"/>
    <lineage>
        <taxon>Bacteria</taxon>
        <taxon>Pseudomonadati</taxon>
        <taxon>Pseudomonadota</taxon>
        <taxon>Gammaproteobacteria</taxon>
        <taxon>Cellvibrionales</taxon>
        <taxon>Spongiibacteraceae</taxon>
        <taxon>Zhongshania</taxon>
    </lineage>
</organism>
<gene>
    <name evidence="1" type="ORF">AB4875_14080</name>
</gene>
<dbReference type="RefSeq" id="WP_368376693.1">
    <property type="nucleotide sequence ID" value="NZ_JBFRYB010000001.1"/>
</dbReference>
<name>A0ABV3TYD3_9GAMM</name>
<proteinExistence type="predicted"/>